<evidence type="ECO:0000256" key="7">
    <source>
        <dbReference type="ARBA" id="ARBA00023012"/>
    </source>
</evidence>
<keyword evidence="8" id="KW-0175">Coiled coil</keyword>
<comment type="catalytic activity">
    <reaction evidence="1">
        <text>ATP + protein L-histidine = ADP + protein N-phospho-L-histidine.</text>
        <dbReference type="EC" id="2.7.13.3"/>
    </reaction>
</comment>
<dbReference type="Gene3D" id="6.10.340.10">
    <property type="match status" value="1"/>
</dbReference>
<evidence type="ECO:0000256" key="4">
    <source>
        <dbReference type="ARBA" id="ARBA00022553"/>
    </source>
</evidence>
<proteinExistence type="predicted"/>
<feature type="coiled-coil region" evidence="8">
    <location>
        <begin position="187"/>
        <end position="214"/>
    </location>
</feature>
<dbReference type="AlphaFoldDB" id="A0A1E7ZBQ4"/>
<keyword evidence="5" id="KW-0808">Transferase</keyword>
<dbReference type="SUPFAM" id="SSF55874">
    <property type="entry name" value="ATPase domain of HSP90 chaperone/DNA topoisomerase II/histidine kinase"/>
    <property type="match status" value="1"/>
</dbReference>
<keyword evidence="13" id="KW-1185">Reference proteome</keyword>
<dbReference type="GO" id="GO:0046983">
    <property type="term" value="F:protein dimerization activity"/>
    <property type="evidence" value="ECO:0007669"/>
    <property type="project" value="InterPro"/>
</dbReference>
<dbReference type="SMART" id="SM00304">
    <property type="entry name" value="HAMP"/>
    <property type="match status" value="1"/>
</dbReference>
<protein>
    <recommendedName>
        <fullName evidence="3">histidine kinase</fullName>
        <ecNumber evidence="3">2.7.13.3</ecNumber>
    </recommendedName>
</protein>
<dbReference type="EC" id="2.7.13.3" evidence="3"/>
<dbReference type="PANTHER" id="PTHR24421">
    <property type="entry name" value="NITRATE/NITRITE SENSOR PROTEIN NARX-RELATED"/>
    <property type="match status" value="1"/>
</dbReference>
<comment type="caution">
    <text evidence="12">The sequence shown here is derived from an EMBL/GenBank/DDBJ whole genome shotgun (WGS) entry which is preliminary data.</text>
</comment>
<dbReference type="InterPro" id="IPR036890">
    <property type="entry name" value="HATPase_C_sf"/>
</dbReference>
<dbReference type="Pfam" id="PF07730">
    <property type="entry name" value="HisKA_3"/>
    <property type="match status" value="1"/>
</dbReference>
<dbReference type="PROSITE" id="PS50885">
    <property type="entry name" value="HAMP"/>
    <property type="match status" value="1"/>
</dbReference>
<keyword evidence="7" id="KW-0902">Two-component regulatory system</keyword>
<dbReference type="CDD" id="cd16917">
    <property type="entry name" value="HATPase_UhpB-NarQ-NarX-like"/>
    <property type="match status" value="1"/>
</dbReference>
<keyword evidence="9" id="KW-0812">Transmembrane</keyword>
<dbReference type="InterPro" id="IPR003594">
    <property type="entry name" value="HATPase_dom"/>
</dbReference>
<dbReference type="Proteomes" id="UP000175691">
    <property type="component" value="Unassembled WGS sequence"/>
</dbReference>
<gene>
    <name evidence="12" type="ORF">BFC18_10990</name>
</gene>
<dbReference type="Gene3D" id="1.20.5.1930">
    <property type="match status" value="1"/>
</dbReference>
<evidence type="ECO:0000313" key="12">
    <source>
        <dbReference type="EMBL" id="OFC70955.1"/>
    </source>
</evidence>
<name>A0A1E7ZBQ4_9ALTE</name>
<dbReference type="PANTHER" id="PTHR24421:SF58">
    <property type="entry name" value="SIGNAL TRANSDUCTION HISTIDINE-PROTEIN KINASE_PHOSPHATASE UHPB"/>
    <property type="match status" value="1"/>
</dbReference>
<evidence type="ECO:0000259" key="11">
    <source>
        <dbReference type="PROSITE" id="PS50885"/>
    </source>
</evidence>
<keyword evidence="6" id="KW-0418">Kinase</keyword>
<evidence type="ECO:0000313" key="13">
    <source>
        <dbReference type="Proteomes" id="UP000175691"/>
    </source>
</evidence>
<dbReference type="InterPro" id="IPR011712">
    <property type="entry name" value="Sig_transdc_His_kin_sub3_dim/P"/>
</dbReference>
<evidence type="ECO:0000256" key="3">
    <source>
        <dbReference type="ARBA" id="ARBA00012438"/>
    </source>
</evidence>
<feature type="transmembrane region" description="Helical" evidence="9">
    <location>
        <begin position="117"/>
        <end position="139"/>
    </location>
</feature>
<dbReference type="Gene3D" id="3.30.565.10">
    <property type="entry name" value="Histidine kinase-like ATPase, C-terminal domain"/>
    <property type="match status" value="1"/>
</dbReference>
<evidence type="ECO:0000256" key="5">
    <source>
        <dbReference type="ARBA" id="ARBA00022679"/>
    </source>
</evidence>
<evidence type="ECO:0000256" key="6">
    <source>
        <dbReference type="ARBA" id="ARBA00022777"/>
    </source>
</evidence>
<dbReference type="EMBL" id="MDHN01000021">
    <property type="protein sequence ID" value="OFC70955.1"/>
    <property type="molecule type" value="Genomic_DNA"/>
</dbReference>
<keyword evidence="4" id="KW-0597">Phosphoprotein</keyword>
<keyword evidence="9" id="KW-0472">Membrane</keyword>
<dbReference type="PROSITE" id="PS51257">
    <property type="entry name" value="PROKAR_LIPOPROTEIN"/>
    <property type="match status" value="1"/>
</dbReference>
<dbReference type="GO" id="GO:0000155">
    <property type="term" value="F:phosphorelay sensor kinase activity"/>
    <property type="evidence" value="ECO:0007669"/>
    <property type="project" value="InterPro"/>
</dbReference>
<evidence type="ECO:0000256" key="9">
    <source>
        <dbReference type="SAM" id="Phobius"/>
    </source>
</evidence>
<dbReference type="CDD" id="cd06225">
    <property type="entry name" value="HAMP"/>
    <property type="match status" value="1"/>
</dbReference>
<dbReference type="Pfam" id="PF02518">
    <property type="entry name" value="HATPase_c"/>
    <property type="match status" value="1"/>
</dbReference>
<keyword evidence="9" id="KW-1133">Transmembrane helix</keyword>
<dbReference type="STRING" id="1656094.BFC18_10990"/>
<dbReference type="GO" id="GO:0016020">
    <property type="term" value="C:membrane"/>
    <property type="evidence" value="ECO:0007669"/>
    <property type="project" value="UniProtKB-SubCell"/>
</dbReference>
<feature type="transmembrane region" description="Helical" evidence="9">
    <location>
        <begin position="7"/>
        <end position="27"/>
    </location>
</feature>
<dbReference type="PROSITE" id="PS50109">
    <property type="entry name" value="HIS_KIN"/>
    <property type="match status" value="1"/>
</dbReference>
<feature type="domain" description="Histidine kinase" evidence="10">
    <location>
        <begin position="211"/>
        <end position="412"/>
    </location>
</feature>
<reference evidence="12 13" key="1">
    <citation type="submission" date="2016-08" db="EMBL/GenBank/DDBJ databases">
        <authorList>
            <person name="Seilhamer J.J."/>
        </authorList>
    </citation>
    <scope>NUCLEOTIDE SEQUENCE [LARGE SCALE GENOMIC DNA]</scope>
    <source>
        <strain evidence="12 13">KCTC 42603</strain>
    </source>
</reference>
<dbReference type="OrthoDB" id="9797605at2"/>
<evidence type="ECO:0000256" key="1">
    <source>
        <dbReference type="ARBA" id="ARBA00000085"/>
    </source>
</evidence>
<evidence type="ECO:0000259" key="10">
    <source>
        <dbReference type="PROSITE" id="PS50109"/>
    </source>
</evidence>
<accession>A0A1E7ZBQ4</accession>
<dbReference type="SMART" id="SM00387">
    <property type="entry name" value="HATPase_c"/>
    <property type="match status" value="1"/>
</dbReference>
<evidence type="ECO:0000256" key="8">
    <source>
        <dbReference type="SAM" id="Coils"/>
    </source>
</evidence>
<dbReference type="InterPro" id="IPR050482">
    <property type="entry name" value="Sensor_HK_TwoCompSys"/>
</dbReference>
<dbReference type="InterPro" id="IPR003660">
    <property type="entry name" value="HAMP_dom"/>
</dbReference>
<organism evidence="12 13">
    <name type="scientific">Alteromonas confluentis</name>
    <dbReference type="NCBI Taxonomy" id="1656094"/>
    <lineage>
        <taxon>Bacteria</taxon>
        <taxon>Pseudomonadati</taxon>
        <taxon>Pseudomonadota</taxon>
        <taxon>Gammaproteobacteria</taxon>
        <taxon>Alteromonadales</taxon>
        <taxon>Alteromonadaceae</taxon>
        <taxon>Alteromonas/Salinimonas group</taxon>
        <taxon>Alteromonas</taxon>
    </lineage>
</organism>
<comment type="subcellular location">
    <subcellularLocation>
        <location evidence="2">Membrane</location>
    </subcellularLocation>
</comment>
<dbReference type="InterPro" id="IPR005467">
    <property type="entry name" value="His_kinase_dom"/>
</dbReference>
<dbReference type="RefSeq" id="WP_070125348.1">
    <property type="nucleotide sequence ID" value="NZ_MDHN01000021.1"/>
</dbReference>
<sequence length="428" mass="47245">MKASRKIVLSISTIYLLLGCLLGFALYSQAIEDVETEIDAANQLAIALVEQGVSFQQIGAALQHSRHITAVITDTPELRSQLPYPLIDQFTSSDNDGRQLLIFANPAAERAEVLTTVYQVFGILTLSLVVSLSFLHLAVQSRMKPLRKLSNALREVGQGNYRVDVAPSDIEEIDSVIVHSRDMASALEQREAKVHQLRARLASLQENERQILARELHDNLGQLVTGLRVQSFMLKQQSNSPKFIERTATLLEQQCDDMQSGIRQLVQQLYPVTLSRMGLVSALQEMLERWAEMNTIAITYSLPDTSVSVSSDSDMHIYRIVQEALSNIIKHAHATRANVTLEVESDTQENAAGENVKLTISDNGIGMAPNTLAENEGLGLESMRERARLIAGTLNITALAGTTITLKAPMQPALQPLREKQKNAHTTC</sequence>
<evidence type="ECO:0000256" key="2">
    <source>
        <dbReference type="ARBA" id="ARBA00004370"/>
    </source>
</evidence>
<feature type="domain" description="HAMP" evidence="11">
    <location>
        <begin position="140"/>
        <end position="192"/>
    </location>
</feature>